<dbReference type="RefSeq" id="WP_188074057.1">
    <property type="nucleotide sequence ID" value="NZ_BSPS01000151.1"/>
</dbReference>
<dbReference type="EMBL" id="JACIDT010000046">
    <property type="protein sequence ID" value="MBB3928929.1"/>
    <property type="molecule type" value="Genomic_DNA"/>
</dbReference>
<sequence length="113" mass="12075">MFSAIMLTDCPGLIDLMLTGDEHGMSFAIDGVECVIEHVEGHGIFEAVTPDFGLSVIHPGWYAGDHGAPAYVAIVGDAHACIGWLPLSHADKLVLIQHLPLSPVDRMLCRLSA</sequence>
<comment type="caution">
    <text evidence="1">The sequence shown here is derived from an EMBL/GenBank/DDBJ whole genome shotgun (WGS) entry which is preliminary data.</text>
</comment>
<keyword evidence="2" id="KW-1185">Reference proteome</keyword>
<reference evidence="1 2" key="1">
    <citation type="submission" date="2020-08" db="EMBL/GenBank/DDBJ databases">
        <title>Genomic Encyclopedia of Type Strains, Phase IV (KMG-IV): sequencing the most valuable type-strain genomes for metagenomic binning, comparative biology and taxonomic classification.</title>
        <authorList>
            <person name="Goeker M."/>
        </authorList>
    </citation>
    <scope>NUCLEOTIDE SEQUENCE [LARGE SCALE GENOMIC DNA]</scope>
    <source>
        <strain evidence="1 2">DSM 26189</strain>
    </source>
</reference>
<gene>
    <name evidence="1" type="ORF">GGR43_004674</name>
</gene>
<accession>A0A7W6BW15</accession>
<evidence type="ECO:0000313" key="2">
    <source>
        <dbReference type="Proteomes" id="UP000571950"/>
    </source>
</evidence>
<organism evidence="1 2">
    <name type="scientific">Sphingobium jiangsuense</name>
    <dbReference type="NCBI Taxonomy" id="870476"/>
    <lineage>
        <taxon>Bacteria</taxon>
        <taxon>Pseudomonadati</taxon>
        <taxon>Pseudomonadota</taxon>
        <taxon>Alphaproteobacteria</taxon>
        <taxon>Sphingomonadales</taxon>
        <taxon>Sphingomonadaceae</taxon>
        <taxon>Sphingobium</taxon>
    </lineage>
</organism>
<dbReference type="AlphaFoldDB" id="A0A7W6BW15"/>
<proteinExistence type="predicted"/>
<name>A0A7W6BW15_9SPHN</name>
<dbReference type="Proteomes" id="UP000571950">
    <property type="component" value="Unassembled WGS sequence"/>
</dbReference>
<evidence type="ECO:0000313" key="1">
    <source>
        <dbReference type="EMBL" id="MBB3928929.1"/>
    </source>
</evidence>
<protein>
    <submittedName>
        <fullName evidence="1">Uncharacterized protein</fullName>
    </submittedName>
</protein>